<keyword evidence="5" id="KW-0805">Transcription regulation</keyword>
<accession>I3VR59</accession>
<proteinExistence type="inferred from homology"/>
<evidence type="ECO:0000256" key="1">
    <source>
        <dbReference type="ARBA" id="ARBA00004147"/>
    </source>
</evidence>
<dbReference type="RefSeq" id="YP_009508786.1">
    <property type="nucleotide sequence ID" value="NC_039045.1"/>
</dbReference>
<evidence type="ECO:0000313" key="10">
    <source>
        <dbReference type="EMBL" id="AFK85004.1"/>
    </source>
</evidence>
<reference evidence="10 11" key="1">
    <citation type="journal article" date="2012" name="J. Virol.">
        <title>Virome analysis for identification of novel Mammalian viruses in bat species from chinese provinces.</title>
        <authorList>
            <person name="Wu Z."/>
            <person name="Ren X."/>
            <person name="Yang L."/>
            <person name="Hu Y."/>
            <person name="Yang J."/>
            <person name="He G."/>
            <person name="Zhang J."/>
            <person name="Dong J."/>
            <person name="Sun L."/>
            <person name="Du J."/>
            <person name="Liu L."/>
            <person name="Xue Y."/>
            <person name="Wang J."/>
            <person name="Yang F."/>
            <person name="Zhang S."/>
            <person name="Jin Q."/>
        </authorList>
    </citation>
    <scope>NUCLEOTIDE SEQUENCE [LARGE SCALE GENOMIC DNA]</scope>
</reference>
<feature type="compositionally biased region" description="Basic and acidic residues" evidence="9">
    <location>
        <begin position="20"/>
        <end position="30"/>
    </location>
</feature>
<dbReference type="GeneID" id="37620285"/>
<protein>
    <recommendedName>
        <fullName evidence="3">Non-structural protein NP-1</fullName>
    </recommendedName>
</protein>
<feature type="compositionally biased region" description="Polar residues" evidence="9">
    <location>
        <begin position="7"/>
        <end position="17"/>
    </location>
</feature>
<evidence type="ECO:0000256" key="9">
    <source>
        <dbReference type="SAM" id="MobiDB-lite"/>
    </source>
</evidence>
<evidence type="ECO:0000256" key="2">
    <source>
        <dbReference type="ARBA" id="ARBA00007126"/>
    </source>
</evidence>
<evidence type="ECO:0000256" key="4">
    <source>
        <dbReference type="ARBA" id="ARBA00022562"/>
    </source>
</evidence>
<dbReference type="KEGG" id="vg:37620285"/>
<feature type="region of interest" description="Disordered" evidence="9">
    <location>
        <begin position="1"/>
        <end position="30"/>
    </location>
</feature>
<dbReference type="Proteomes" id="UP000125502">
    <property type="component" value="Segment"/>
</dbReference>
<dbReference type="EMBL" id="JQ814850">
    <property type="protein sequence ID" value="AFK85004.1"/>
    <property type="molecule type" value="Genomic_DNA"/>
</dbReference>
<evidence type="ECO:0000256" key="7">
    <source>
        <dbReference type="ARBA" id="ARBA00023163"/>
    </source>
</evidence>
<dbReference type="Pfam" id="PF11733">
    <property type="entry name" value="NP1-WLL"/>
    <property type="match status" value="1"/>
</dbReference>
<keyword evidence="4" id="KW-1048">Host nucleus</keyword>
<dbReference type="InterPro" id="IPR021075">
    <property type="entry name" value="Bocavirus_NP1"/>
</dbReference>
<comment type="function">
    <text evidence="8">Required for the expression of the capsid proteins. Performs the splicing and internal polyadenylation of the viral capsid-encoding mRNA precursor, which allows its maturation and expression. Transactivates the viral promoter.</text>
</comment>
<keyword evidence="6" id="KW-0010">Activator</keyword>
<name>I3VR59_9VIRU</name>
<organism evidence="10 11">
    <name type="scientific">Myotis myotis bocavirus 1</name>
    <dbReference type="NCBI Taxonomy" id="1195367"/>
    <lineage>
        <taxon>Viruses</taxon>
        <taxon>Monodnaviria</taxon>
        <taxon>Shotokuvirae</taxon>
        <taxon>Cossaviricota</taxon>
        <taxon>Quintoviricetes</taxon>
        <taxon>Piccovirales</taxon>
        <taxon>Parvoviridae</taxon>
        <taxon>Parvovirinae</taxon>
        <taxon>Bocaparvovirus</taxon>
        <taxon>Bocaparvovirus chiropteran1</taxon>
    </lineage>
</organism>
<evidence type="ECO:0000256" key="8">
    <source>
        <dbReference type="ARBA" id="ARBA00045895"/>
    </source>
</evidence>
<keyword evidence="11" id="KW-1185">Reference proteome</keyword>
<evidence type="ECO:0000256" key="5">
    <source>
        <dbReference type="ARBA" id="ARBA00023015"/>
    </source>
</evidence>
<dbReference type="GO" id="GO:0042025">
    <property type="term" value="C:host cell nucleus"/>
    <property type="evidence" value="ECO:0007669"/>
    <property type="project" value="UniProtKB-SubCell"/>
</dbReference>
<evidence type="ECO:0000256" key="3">
    <source>
        <dbReference type="ARBA" id="ARBA00020315"/>
    </source>
</evidence>
<sequence>MKRAHSPASTSWKSQPMSKKTSDAKKSFKKKDPTFRTPYDLFSEHKASTGCKHDFCGFHYHSARLANLGTTYIYDIMQKKFQEKSTDNKIDWKITKEMLFALKKMLDQKYRNIMYHGMMGGNCHKCKYWDKIYTEYLSSRACNNESSLEISDQEMLAVMESTNNAST</sequence>
<comment type="similarity">
    <text evidence="2">Belongs to the Bocaparvovirus Non-structural protein NP-1 family.</text>
</comment>
<dbReference type="OrthoDB" id="17267at10239"/>
<evidence type="ECO:0000313" key="11">
    <source>
        <dbReference type="Proteomes" id="UP000125502"/>
    </source>
</evidence>
<evidence type="ECO:0000256" key="6">
    <source>
        <dbReference type="ARBA" id="ARBA00023159"/>
    </source>
</evidence>
<comment type="subcellular location">
    <subcellularLocation>
        <location evidence="1">Host nucleus</location>
    </subcellularLocation>
</comment>
<keyword evidence="7" id="KW-0804">Transcription</keyword>